<keyword evidence="2" id="KW-1185">Reference proteome</keyword>
<accession>A0A7X1NI85</accession>
<sequence>MLLRSKADRPLGRSAIFWVRPAWAHSCGCKSCHELVTANEVIFSDGMEPDYLRFTAGMEATVTLAGDEGCLVV</sequence>
<evidence type="ECO:0000313" key="2">
    <source>
        <dbReference type="Proteomes" id="UP000484381"/>
    </source>
</evidence>
<proteinExistence type="predicted"/>
<dbReference type="Proteomes" id="UP000484381">
    <property type="component" value="Unassembled WGS sequence"/>
</dbReference>
<comment type="caution">
    <text evidence="1">The sequence shown here is derived from an EMBL/GenBank/DDBJ whole genome shotgun (WGS) entry which is preliminary data.</text>
</comment>
<dbReference type="AlphaFoldDB" id="A0A7X1NI85"/>
<gene>
    <name evidence="1" type="ORF">GCT13_37170</name>
</gene>
<evidence type="ECO:0000313" key="1">
    <source>
        <dbReference type="EMBL" id="MPW22312.1"/>
    </source>
</evidence>
<dbReference type="EMBL" id="WHNP01000063">
    <property type="protein sequence ID" value="MPW22312.1"/>
    <property type="molecule type" value="Genomic_DNA"/>
</dbReference>
<reference evidence="1 2" key="1">
    <citation type="submission" date="2019-10" db="EMBL/GenBank/DDBJ databases">
        <title>Paraburkholderia sp. isolated from nodules of Mimosa pudica from Brazilian Atlantic Forest soils.</title>
        <authorList>
            <person name="Paulitsch F."/>
            <person name="Hungria M."/>
            <person name="Dall'Agnol R."/>
        </authorList>
    </citation>
    <scope>NUCLEOTIDE SEQUENCE [LARGE SCALE GENOMIC DNA]</scope>
    <source>
        <strain evidence="1 2">CNPSo 3157</strain>
    </source>
</reference>
<name>A0A7X1NI85_9BURK</name>
<organism evidence="1 2">
    <name type="scientific">Paraburkholderia franconis</name>
    <dbReference type="NCBI Taxonomy" id="2654983"/>
    <lineage>
        <taxon>Bacteria</taxon>
        <taxon>Pseudomonadati</taxon>
        <taxon>Pseudomonadota</taxon>
        <taxon>Betaproteobacteria</taxon>
        <taxon>Burkholderiales</taxon>
        <taxon>Burkholderiaceae</taxon>
        <taxon>Paraburkholderia</taxon>
    </lineage>
</organism>
<protein>
    <submittedName>
        <fullName evidence="1">Uncharacterized protein</fullName>
    </submittedName>
</protein>